<organism evidence="3 4">
    <name type="scientific">Actinacidiphila bryophytorum</name>
    <dbReference type="NCBI Taxonomy" id="1436133"/>
    <lineage>
        <taxon>Bacteria</taxon>
        <taxon>Bacillati</taxon>
        <taxon>Actinomycetota</taxon>
        <taxon>Actinomycetes</taxon>
        <taxon>Kitasatosporales</taxon>
        <taxon>Streptomycetaceae</taxon>
        <taxon>Actinacidiphila</taxon>
    </lineage>
</organism>
<evidence type="ECO:0000256" key="1">
    <source>
        <dbReference type="SAM" id="MobiDB-lite"/>
    </source>
</evidence>
<feature type="compositionally biased region" description="Basic and acidic residues" evidence="1">
    <location>
        <begin position="516"/>
        <end position="526"/>
    </location>
</feature>
<evidence type="ECO:0008006" key="5">
    <source>
        <dbReference type="Google" id="ProtNLM"/>
    </source>
</evidence>
<feature type="chain" id="PRO_5040921093" description="Lipoprotein" evidence="2">
    <location>
        <begin position="29"/>
        <end position="543"/>
    </location>
</feature>
<sequence length="543" mass="58840">MGRVTRKLGVPLACMTLLGMAACGQHQAVGRAHTVPDSADTGLVTSLRKSGFQVNPGYTELYTQKECRDYTYPVLKNCLANNPAAPYVSPIVKTWPDEYVDPAAVNAFGKTKPGYTGSFRLDPQDAIVLYGKMPPPGRYMSLQTWEFSQNGRWTPGDYDKWQNTPNRPVPMQYLFDTIPPDGSQSGRTQSVSALGDTVNNVVMERQAGYSFGKNRYFIVTPSSTTDHAVRKALQAQGVPAKDIFTEQIPSRDSYGPIGPLGMGSDAIDFVSAFRYAVPDAGQEAAADEWRAQPPLKVLRLRAPASLGPVQRYGALTFAPRTANDEGYLSDDLQNLLQAVCGRAVATAHLRSTDCARPSSALSMVDPVRDLGWSGPYCRSINMNCLGDEQDAIYWLGRPLPLDSGQVYAVVDTLATETGNATYAALSVNDSSLLAGVANILNPGLKGSADGYGNAVRNSGKFFVHYFTRDCAVLRGLPDWPRNCTSITTQMLPSHADTSAEGDPALHGTFMPSLRDYIKPGTERGPKSSEVLPPRILTFTQTGK</sequence>
<feature type="signal peptide" evidence="2">
    <location>
        <begin position="1"/>
        <end position="28"/>
    </location>
</feature>
<evidence type="ECO:0000313" key="4">
    <source>
        <dbReference type="Proteomes" id="UP001153328"/>
    </source>
</evidence>
<proteinExistence type="predicted"/>
<comment type="caution">
    <text evidence="3">The sequence shown here is derived from an EMBL/GenBank/DDBJ whole genome shotgun (WGS) entry which is preliminary data.</text>
</comment>
<keyword evidence="4" id="KW-1185">Reference proteome</keyword>
<reference evidence="3" key="1">
    <citation type="submission" date="2021-06" db="EMBL/GenBank/DDBJ databases">
        <authorList>
            <person name="Arsene-Ploetze F."/>
        </authorList>
    </citation>
    <scope>NUCLEOTIDE SEQUENCE</scope>
    <source>
        <strain evidence="3">SBRY1</strain>
    </source>
</reference>
<dbReference type="AlphaFoldDB" id="A0A9W4MH28"/>
<accession>A0A9W4MH28</accession>
<protein>
    <recommendedName>
        <fullName evidence="5">Lipoprotein</fullName>
    </recommendedName>
</protein>
<evidence type="ECO:0000256" key="2">
    <source>
        <dbReference type="SAM" id="SignalP"/>
    </source>
</evidence>
<keyword evidence="2" id="KW-0732">Signal</keyword>
<feature type="region of interest" description="Disordered" evidence="1">
    <location>
        <begin position="516"/>
        <end position="543"/>
    </location>
</feature>
<dbReference type="Proteomes" id="UP001153328">
    <property type="component" value="Unassembled WGS sequence"/>
</dbReference>
<gene>
    <name evidence="3" type="ORF">SBRY_30650</name>
</gene>
<evidence type="ECO:0000313" key="3">
    <source>
        <dbReference type="EMBL" id="CAG7642424.1"/>
    </source>
</evidence>
<dbReference type="PROSITE" id="PS51257">
    <property type="entry name" value="PROKAR_LIPOPROTEIN"/>
    <property type="match status" value="1"/>
</dbReference>
<name>A0A9W4MH28_9ACTN</name>
<dbReference type="EMBL" id="CAJVAX010000017">
    <property type="protein sequence ID" value="CAG7642424.1"/>
    <property type="molecule type" value="Genomic_DNA"/>
</dbReference>